<evidence type="ECO:0000256" key="1">
    <source>
        <dbReference type="ARBA" id="ARBA00004162"/>
    </source>
</evidence>
<reference evidence="10 11" key="1">
    <citation type="submission" date="2017-08" db="EMBL/GenBank/DDBJ databases">
        <authorList>
            <person name="de Groot N.N."/>
        </authorList>
    </citation>
    <scope>NUCLEOTIDE SEQUENCE [LARGE SCALE GENOMIC DNA]</scope>
    <source>
        <strain evidence="10 11">JC228</strain>
    </source>
</reference>
<dbReference type="Pfam" id="PF12791">
    <property type="entry name" value="RsgI_N"/>
    <property type="match status" value="1"/>
</dbReference>
<feature type="compositionally biased region" description="Low complexity" evidence="7">
    <location>
        <begin position="317"/>
        <end position="376"/>
    </location>
</feature>
<keyword evidence="6" id="KW-0175">Coiled coil</keyword>
<dbReference type="Pfam" id="PF23750">
    <property type="entry name" value="RsgI_M"/>
    <property type="match status" value="1"/>
</dbReference>
<name>A0A285D2T1_9BACI</name>
<evidence type="ECO:0000256" key="3">
    <source>
        <dbReference type="ARBA" id="ARBA00022692"/>
    </source>
</evidence>
<dbReference type="PROSITE" id="PS51849">
    <property type="entry name" value="RSGI_N"/>
    <property type="match status" value="1"/>
</dbReference>
<organism evidence="10 11">
    <name type="scientific">Bacillus oleivorans</name>
    <dbReference type="NCBI Taxonomy" id="1448271"/>
    <lineage>
        <taxon>Bacteria</taxon>
        <taxon>Bacillati</taxon>
        <taxon>Bacillota</taxon>
        <taxon>Bacilli</taxon>
        <taxon>Bacillales</taxon>
        <taxon>Bacillaceae</taxon>
        <taxon>Bacillus</taxon>
    </lineage>
</organism>
<feature type="transmembrane region" description="Helical" evidence="8">
    <location>
        <begin position="62"/>
        <end position="83"/>
    </location>
</feature>
<dbReference type="AlphaFoldDB" id="A0A285D2T1"/>
<evidence type="ECO:0000256" key="5">
    <source>
        <dbReference type="ARBA" id="ARBA00023136"/>
    </source>
</evidence>
<dbReference type="Proteomes" id="UP000219546">
    <property type="component" value="Unassembled WGS sequence"/>
</dbReference>
<evidence type="ECO:0000313" key="11">
    <source>
        <dbReference type="Proteomes" id="UP000219546"/>
    </source>
</evidence>
<keyword evidence="4 8" id="KW-1133">Transmembrane helix</keyword>
<feature type="coiled-coil region" evidence="6">
    <location>
        <begin position="163"/>
        <end position="190"/>
    </location>
</feature>
<dbReference type="OrthoDB" id="9800626at2"/>
<feature type="compositionally biased region" description="Basic and acidic residues" evidence="7">
    <location>
        <begin position="215"/>
        <end position="261"/>
    </location>
</feature>
<comment type="subcellular location">
    <subcellularLocation>
        <location evidence="1">Cell membrane</location>
        <topology evidence="1">Single-pass membrane protein</topology>
    </subcellularLocation>
</comment>
<keyword evidence="5 8" id="KW-0472">Membrane</keyword>
<gene>
    <name evidence="10" type="ORF">SAMN05877753_10866</name>
</gene>
<protein>
    <submittedName>
        <fullName evidence="10">Anti-sigma factor-like protein</fullName>
    </submittedName>
</protein>
<evidence type="ECO:0000256" key="4">
    <source>
        <dbReference type="ARBA" id="ARBA00022989"/>
    </source>
</evidence>
<dbReference type="EMBL" id="OAOP01000008">
    <property type="protein sequence ID" value="SNX73975.1"/>
    <property type="molecule type" value="Genomic_DNA"/>
</dbReference>
<feature type="compositionally biased region" description="Polar residues" evidence="7">
    <location>
        <begin position="263"/>
        <end position="276"/>
    </location>
</feature>
<evidence type="ECO:0000259" key="9">
    <source>
        <dbReference type="PROSITE" id="PS51849"/>
    </source>
</evidence>
<dbReference type="InterPro" id="IPR024449">
    <property type="entry name" value="Anti-sigma_RsgI_N"/>
</dbReference>
<proteinExistence type="predicted"/>
<feature type="compositionally biased region" description="Basic and acidic residues" evidence="7">
    <location>
        <begin position="302"/>
        <end position="316"/>
    </location>
</feature>
<feature type="region of interest" description="Disordered" evidence="7">
    <location>
        <begin position="197"/>
        <end position="376"/>
    </location>
</feature>
<evidence type="ECO:0000256" key="7">
    <source>
        <dbReference type="SAM" id="MobiDB-lite"/>
    </source>
</evidence>
<dbReference type="InterPro" id="IPR055431">
    <property type="entry name" value="RsgI_M"/>
</dbReference>
<evidence type="ECO:0000256" key="2">
    <source>
        <dbReference type="ARBA" id="ARBA00022475"/>
    </source>
</evidence>
<sequence>MGKGIIMEIQDQQLIVLSNDGQFLTTRKKDHVHYRLGEEIIIDSVQMKTKAKTFIFSPPSKVWISAAAAMVLLLASFLFNIGLSEQKVYAYVTVDINPSFELSLDDELKIIEIVPLNKDAKNVLAELTDWKDQPFYTVTALLVETSKEEGYLSSEQTVILSTVLVNENEEEELEEEMEHIQSEIKKEDVEVKWFEGTEEDRKEAKTAGISTGKLIETRNENKTIETNKNKEKTPKDVDKSKNQDRSEDVKRGNSSKVEKGSKPNKSNDQTGPSNSQKNEKEKGQDNKNSNNDTDVNEEEDLEKEKSDAANQKKKENIGNNENGNNGQDENGGSNEESGSNGKNENGESNGKSGSNSQNENGGNTGENGNNKENNGN</sequence>
<evidence type="ECO:0000256" key="6">
    <source>
        <dbReference type="SAM" id="Coils"/>
    </source>
</evidence>
<feature type="domain" description="RsgI N-terminal anti-sigma" evidence="9">
    <location>
        <begin position="2"/>
        <end position="51"/>
    </location>
</feature>
<keyword evidence="3 8" id="KW-0812">Transmembrane</keyword>
<keyword evidence="11" id="KW-1185">Reference proteome</keyword>
<dbReference type="GO" id="GO:0005886">
    <property type="term" value="C:plasma membrane"/>
    <property type="evidence" value="ECO:0007669"/>
    <property type="project" value="UniProtKB-SubCell"/>
</dbReference>
<keyword evidence="2" id="KW-1003">Cell membrane</keyword>
<evidence type="ECO:0000256" key="8">
    <source>
        <dbReference type="SAM" id="Phobius"/>
    </source>
</evidence>
<evidence type="ECO:0000313" key="10">
    <source>
        <dbReference type="EMBL" id="SNX73975.1"/>
    </source>
</evidence>
<accession>A0A285D2T1</accession>
<dbReference type="RefSeq" id="WP_097159705.1">
    <property type="nucleotide sequence ID" value="NZ_JBEPMQ010000008.1"/>
</dbReference>